<feature type="non-terminal residue" evidence="1">
    <location>
        <position position="51"/>
    </location>
</feature>
<dbReference type="AlphaFoldDB" id="C5KMZ8"/>
<gene>
    <name evidence="1" type="ORF">Pmar_PMAR019257</name>
</gene>
<proteinExistence type="predicted"/>
<evidence type="ECO:0000313" key="2">
    <source>
        <dbReference type="Proteomes" id="UP000007800"/>
    </source>
</evidence>
<reference evidence="1 2" key="1">
    <citation type="submission" date="2008-07" db="EMBL/GenBank/DDBJ databases">
        <authorList>
            <person name="El-Sayed N."/>
            <person name="Caler E."/>
            <person name="Inman J."/>
            <person name="Amedeo P."/>
            <person name="Hass B."/>
            <person name="Wortman J."/>
        </authorList>
    </citation>
    <scope>NUCLEOTIDE SEQUENCE [LARGE SCALE GENOMIC DNA]</scope>
    <source>
        <strain evidence="2">ATCC 50983 / TXsc</strain>
    </source>
</reference>
<organism evidence="2">
    <name type="scientific">Perkinsus marinus (strain ATCC 50983 / TXsc)</name>
    <dbReference type="NCBI Taxonomy" id="423536"/>
    <lineage>
        <taxon>Eukaryota</taxon>
        <taxon>Sar</taxon>
        <taxon>Alveolata</taxon>
        <taxon>Perkinsozoa</taxon>
        <taxon>Perkinsea</taxon>
        <taxon>Perkinsida</taxon>
        <taxon>Perkinsidae</taxon>
        <taxon>Perkinsus</taxon>
    </lineage>
</organism>
<feature type="non-terminal residue" evidence="1">
    <location>
        <position position="1"/>
    </location>
</feature>
<protein>
    <submittedName>
        <fullName evidence="1">Uncharacterized protein</fullName>
    </submittedName>
</protein>
<dbReference type="Proteomes" id="UP000007800">
    <property type="component" value="Unassembled WGS sequence"/>
</dbReference>
<dbReference type="RefSeq" id="XP_002782350.1">
    <property type="nucleotide sequence ID" value="XM_002782304.1"/>
</dbReference>
<evidence type="ECO:0000313" key="1">
    <source>
        <dbReference type="EMBL" id="EER14145.1"/>
    </source>
</evidence>
<accession>C5KMZ8</accession>
<dbReference type="OrthoDB" id="366230at2759"/>
<name>C5KMZ8_PERM5</name>
<sequence length="51" mass="5718">VHVEGGWPKEVDCSEAQDTAKWRKRLDKDPQFGAAMRSLCGEAEHCISQNC</sequence>
<dbReference type="InParanoid" id="C5KMZ8"/>
<keyword evidence="2" id="KW-1185">Reference proteome</keyword>
<dbReference type="EMBL" id="GG674508">
    <property type="protein sequence ID" value="EER14145.1"/>
    <property type="molecule type" value="Genomic_DNA"/>
</dbReference>
<dbReference type="GeneID" id="9060100"/>